<keyword evidence="1" id="KW-1133">Transmembrane helix</keyword>
<evidence type="ECO:0000256" key="1">
    <source>
        <dbReference type="SAM" id="Phobius"/>
    </source>
</evidence>
<keyword evidence="1" id="KW-0472">Membrane</keyword>
<dbReference type="AlphaFoldDB" id="J3JKK5"/>
<dbReference type="PATRIC" id="fig|1115803.3.peg.806"/>
<dbReference type="EMBL" id="ALJK01000066">
    <property type="protein sequence ID" value="EJN85439.1"/>
    <property type="molecule type" value="Genomic_DNA"/>
</dbReference>
<accession>J3JKK5</accession>
<sequence>MSALPAAVHVDPSARVLTASSAALRGRFGALTMFVIVGLVSVCLWEGYPVDLMSQSRKLPVIAIMGMVACAIGLPLSRNRGTRCR</sequence>
<evidence type="ECO:0000313" key="2">
    <source>
        <dbReference type="EMBL" id="EJN85439.1"/>
    </source>
</evidence>
<name>J3JKK5_ACTNH</name>
<gene>
    <name evidence="2" type="ORF">HMPREF1129_1334</name>
</gene>
<evidence type="ECO:0000313" key="3">
    <source>
        <dbReference type="Proteomes" id="UP000007814"/>
    </source>
</evidence>
<reference evidence="2 3" key="1">
    <citation type="submission" date="2012-07" db="EMBL/GenBank/DDBJ databases">
        <authorList>
            <person name="Durkin A.S."/>
            <person name="McCorrison J."/>
            <person name="Torralba M."/>
            <person name="Gillis M."/>
            <person name="Methe B."/>
            <person name="Sutton G."/>
            <person name="Nelson K.E."/>
        </authorList>
    </citation>
    <scope>NUCLEOTIDE SEQUENCE [LARGE SCALE GENOMIC DNA]</scope>
    <source>
        <strain evidence="3">ATCC 12104 / DSM 43013 / CCUG 2238 / JCM 8349 / NCTC 10301 / Howell 279</strain>
    </source>
</reference>
<keyword evidence="1" id="KW-0812">Transmembrane</keyword>
<dbReference type="Proteomes" id="UP000007814">
    <property type="component" value="Unassembled WGS sequence"/>
</dbReference>
<organism evidence="2 3">
    <name type="scientific">Actinomyces naeslundii (strain ATCC 12104 / DSM 43013 / CCUG 2238 / JCM 8349 / NCTC 10301 / Howell 279)</name>
    <dbReference type="NCBI Taxonomy" id="1115803"/>
    <lineage>
        <taxon>Bacteria</taxon>
        <taxon>Bacillati</taxon>
        <taxon>Actinomycetota</taxon>
        <taxon>Actinomycetes</taxon>
        <taxon>Actinomycetales</taxon>
        <taxon>Actinomycetaceae</taxon>
        <taxon>Actinomyces</taxon>
    </lineage>
</organism>
<protein>
    <submittedName>
        <fullName evidence="2">Uncharacterized protein</fullName>
    </submittedName>
</protein>
<proteinExistence type="predicted"/>
<comment type="caution">
    <text evidence="2">The sequence shown here is derived from an EMBL/GenBank/DDBJ whole genome shotgun (WGS) entry which is preliminary data.</text>
</comment>
<feature type="transmembrane region" description="Helical" evidence="1">
    <location>
        <begin position="28"/>
        <end position="47"/>
    </location>
</feature>
<feature type="transmembrane region" description="Helical" evidence="1">
    <location>
        <begin position="59"/>
        <end position="77"/>
    </location>
</feature>